<dbReference type="OrthoDB" id="8195858at2759"/>
<proteinExistence type="predicted"/>
<comment type="caution">
    <text evidence="1">The sequence shown here is derived from an EMBL/GenBank/DDBJ whole genome shotgun (WGS) entry which is preliminary data.</text>
</comment>
<dbReference type="PANTHER" id="PTHR46601:SF1">
    <property type="entry name" value="ADF-H DOMAIN-CONTAINING PROTEIN"/>
    <property type="match status" value="1"/>
</dbReference>
<accession>A0A4Y1ZVL7</accession>
<dbReference type="AlphaFoldDB" id="A0A4Y1ZVL7"/>
<sequence>MCLHEKDFKLKAQWSFFATSHGKTECDGIGGTAKRLARKQSLQQHLDRQITTTNELFELHCNIVESTLQTLPSSIFLKKRLILLALLWKVALKIHKLFQEPDYSTTFSQ</sequence>
<evidence type="ECO:0000313" key="1">
    <source>
        <dbReference type="EMBL" id="GBL70487.1"/>
    </source>
</evidence>
<reference evidence="1 2" key="1">
    <citation type="journal article" date="2019" name="Sci. Rep.">
        <title>Orb-weaving spider Araneus ventricosus genome elucidates the spidroin gene catalogue.</title>
        <authorList>
            <person name="Kono N."/>
            <person name="Nakamura H."/>
            <person name="Ohtoshi R."/>
            <person name="Moran D.A.P."/>
            <person name="Shinohara A."/>
            <person name="Yoshida Y."/>
            <person name="Fujiwara M."/>
            <person name="Mori M."/>
            <person name="Tomita M."/>
            <person name="Arakawa K."/>
        </authorList>
    </citation>
    <scope>NUCLEOTIDE SEQUENCE [LARGE SCALE GENOMIC DNA]</scope>
</reference>
<organism evidence="1 2">
    <name type="scientific">Araneus ventricosus</name>
    <name type="common">Orbweaver spider</name>
    <name type="synonym">Epeira ventricosa</name>
    <dbReference type="NCBI Taxonomy" id="182803"/>
    <lineage>
        <taxon>Eukaryota</taxon>
        <taxon>Metazoa</taxon>
        <taxon>Ecdysozoa</taxon>
        <taxon>Arthropoda</taxon>
        <taxon>Chelicerata</taxon>
        <taxon>Arachnida</taxon>
        <taxon>Araneae</taxon>
        <taxon>Araneomorphae</taxon>
        <taxon>Entelegynae</taxon>
        <taxon>Araneoidea</taxon>
        <taxon>Araneidae</taxon>
        <taxon>Araneus</taxon>
    </lineage>
</organism>
<protein>
    <submittedName>
        <fullName evidence="1">Uncharacterized protein</fullName>
    </submittedName>
</protein>
<evidence type="ECO:0000313" key="2">
    <source>
        <dbReference type="Proteomes" id="UP000499080"/>
    </source>
</evidence>
<dbReference type="Proteomes" id="UP000499080">
    <property type="component" value="Unassembled WGS sequence"/>
</dbReference>
<dbReference type="PANTHER" id="PTHR46601">
    <property type="entry name" value="ULP_PROTEASE DOMAIN-CONTAINING PROTEIN"/>
    <property type="match status" value="1"/>
</dbReference>
<name>A0A4Y1ZVL7_ARAVE</name>
<gene>
    <name evidence="1" type="ORF">AVEN_232497_1</name>
</gene>
<dbReference type="EMBL" id="BGPR01154100">
    <property type="protein sequence ID" value="GBL70487.1"/>
    <property type="molecule type" value="Genomic_DNA"/>
</dbReference>
<keyword evidence="2" id="KW-1185">Reference proteome</keyword>